<comment type="subcellular location">
    <subcellularLocation>
        <location evidence="1 5 6">Nucleus</location>
    </subcellularLocation>
</comment>
<reference evidence="9" key="1">
    <citation type="submission" date="2021-02" db="EMBL/GenBank/DDBJ databases">
        <authorList>
            <person name="Nowell W R."/>
        </authorList>
    </citation>
    <scope>NUCLEOTIDE SEQUENCE</scope>
</reference>
<gene>
    <name evidence="9" type="ORF">XAT740_LOCUS31115</name>
</gene>
<dbReference type="AlphaFoldDB" id="A0A815GWV1"/>
<dbReference type="PROSITE" id="PS50071">
    <property type="entry name" value="HOMEOBOX_2"/>
    <property type="match status" value="1"/>
</dbReference>
<name>A0A815GWV1_ADIRI</name>
<dbReference type="InterPro" id="IPR017970">
    <property type="entry name" value="Homeobox_CS"/>
</dbReference>
<dbReference type="Gene3D" id="1.10.10.60">
    <property type="entry name" value="Homeodomain-like"/>
    <property type="match status" value="1"/>
</dbReference>
<evidence type="ECO:0000313" key="10">
    <source>
        <dbReference type="Proteomes" id="UP000663828"/>
    </source>
</evidence>
<dbReference type="Proteomes" id="UP000663828">
    <property type="component" value="Unassembled WGS sequence"/>
</dbReference>
<evidence type="ECO:0000256" key="3">
    <source>
        <dbReference type="ARBA" id="ARBA00023155"/>
    </source>
</evidence>
<feature type="compositionally biased region" description="Acidic residues" evidence="7">
    <location>
        <begin position="98"/>
        <end position="108"/>
    </location>
</feature>
<evidence type="ECO:0000256" key="6">
    <source>
        <dbReference type="RuleBase" id="RU000682"/>
    </source>
</evidence>
<evidence type="ECO:0000256" key="1">
    <source>
        <dbReference type="ARBA" id="ARBA00004123"/>
    </source>
</evidence>
<dbReference type="CDD" id="cd00086">
    <property type="entry name" value="homeodomain"/>
    <property type="match status" value="1"/>
</dbReference>
<dbReference type="InterPro" id="IPR050848">
    <property type="entry name" value="Homeobox_TF"/>
</dbReference>
<dbReference type="InterPro" id="IPR001356">
    <property type="entry name" value="HD"/>
</dbReference>
<dbReference type="SUPFAM" id="SSF46689">
    <property type="entry name" value="Homeodomain-like"/>
    <property type="match status" value="1"/>
</dbReference>
<dbReference type="PANTHER" id="PTHR24333">
    <property type="entry name" value="HOMEO BOX HB9 LIKE A-RELATED"/>
    <property type="match status" value="1"/>
</dbReference>
<evidence type="ECO:0000256" key="4">
    <source>
        <dbReference type="ARBA" id="ARBA00023242"/>
    </source>
</evidence>
<dbReference type="InterPro" id="IPR020479">
    <property type="entry name" value="HD_metazoa"/>
</dbReference>
<feature type="compositionally biased region" description="Polar residues" evidence="7">
    <location>
        <begin position="79"/>
        <end position="95"/>
    </location>
</feature>
<dbReference type="GO" id="GO:0005634">
    <property type="term" value="C:nucleus"/>
    <property type="evidence" value="ECO:0007669"/>
    <property type="project" value="UniProtKB-SubCell"/>
</dbReference>
<evidence type="ECO:0000313" key="9">
    <source>
        <dbReference type="EMBL" id="CAF1344052.1"/>
    </source>
</evidence>
<proteinExistence type="predicted"/>
<keyword evidence="3 5" id="KW-0371">Homeobox</keyword>
<keyword evidence="4 5" id="KW-0539">Nucleus</keyword>
<evidence type="ECO:0000256" key="2">
    <source>
        <dbReference type="ARBA" id="ARBA00023125"/>
    </source>
</evidence>
<sequence>FETQKYLSTSDRIELAEMLHLSQLQIKTWYQNRRMKWKKQVLQDGYQEAPTKPKGRPKKNSIPSYAELQQLENNKRIRVSTTSSDDEYTSQSTHYSQDDDDEFIDIEQ</sequence>
<keyword evidence="10" id="KW-1185">Reference proteome</keyword>
<feature type="region of interest" description="Disordered" evidence="7">
    <location>
        <begin position="41"/>
        <end position="108"/>
    </location>
</feature>
<dbReference type="PROSITE" id="PS00027">
    <property type="entry name" value="HOMEOBOX_1"/>
    <property type="match status" value="1"/>
</dbReference>
<accession>A0A815GWV1</accession>
<feature type="non-terminal residue" evidence="9">
    <location>
        <position position="1"/>
    </location>
</feature>
<dbReference type="PANTHER" id="PTHR24333:SF11">
    <property type="entry name" value="HOMEOBOX PROTEIN BARH-LIKE 1B"/>
    <property type="match status" value="1"/>
</dbReference>
<organism evidence="9 10">
    <name type="scientific">Adineta ricciae</name>
    <name type="common">Rotifer</name>
    <dbReference type="NCBI Taxonomy" id="249248"/>
    <lineage>
        <taxon>Eukaryota</taxon>
        <taxon>Metazoa</taxon>
        <taxon>Spiralia</taxon>
        <taxon>Gnathifera</taxon>
        <taxon>Rotifera</taxon>
        <taxon>Eurotatoria</taxon>
        <taxon>Bdelloidea</taxon>
        <taxon>Adinetida</taxon>
        <taxon>Adinetidae</taxon>
        <taxon>Adineta</taxon>
    </lineage>
</organism>
<dbReference type="PRINTS" id="PR00024">
    <property type="entry name" value="HOMEOBOX"/>
</dbReference>
<dbReference type="SMART" id="SM00389">
    <property type="entry name" value="HOX"/>
    <property type="match status" value="1"/>
</dbReference>
<evidence type="ECO:0000256" key="5">
    <source>
        <dbReference type="PROSITE-ProRule" id="PRU00108"/>
    </source>
</evidence>
<dbReference type="GO" id="GO:0000981">
    <property type="term" value="F:DNA-binding transcription factor activity, RNA polymerase II-specific"/>
    <property type="evidence" value="ECO:0007669"/>
    <property type="project" value="InterPro"/>
</dbReference>
<dbReference type="Pfam" id="PF00046">
    <property type="entry name" value="Homeodomain"/>
    <property type="match status" value="1"/>
</dbReference>
<feature type="DNA-binding region" description="Homeobox" evidence="5">
    <location>
        <begin position="3"/>
        <end position="41"/>
    </location>
</feature>
<comment type="caution">
    <text evidence="9">The sequence shown here is derived from an EMBL/GenBank/DDBJ whole genome shotgun (WGS) entry which is preliminary data.</text>
</comment>
<keyword evidence="2 5" id="KW-0238">DNA-binding</keyword>
<evidence type="ECO:0000256" key="7">
    <source>
        <dbReference type="SAM" id="MobiDB-lite"/>
    </source>
</evidence>
<feature type="domain" description="Homeobox" evidence="8">
    <location>
        <begin position="1"/>
        <end position="40"/>
    </location>
</feature>
<dbReference type="GO" id="GO:0003677">
    <property type="term" value="F:DNA binding"/>
    <property type="evidence" value="ECO:0007669"/>
    <property type="project" value="UniProtKB-UniRule"/>
</dbReference>
<dbReference type="EMBL" id="CAJNOR010002814">
    <property type="protein sequence ID" value="CAF1344052.1"/>
    <property type="molecule type" value="Genomic_DNA"/>
</dbReference>
<evidence type="ECO:0000259" key="8">
    <source>
        <dbReference type="PROSITE" id="PS50071"/>
    </source>
</evidence>
<protein>
    <recommendedName>
        <fullName evidence="8">Homeobox domain-containing protein</fullName>
    </recommendedName>
</protein>
<dbReference type="InterPro" id="IPR009057">
    <property type="entry name" value="Homeodomain-like_sf"/>
</dbReference>